<dbReference type="Pfam" id="PF05065">
    <property type="entry name" value="Phage_capsid"/>
    <property type="match status" value="1"/>
</dbReference>
<evidence type="ECO:0000256" key="1">
    <source>
        <dbReference type="ARBA" id="ARBA00004328"/>
    </source>
</evidence>
<evidence type="ECO:0000313" key="4">
    <source>
        <dbReference type="Proteomes" id="UP000292655"/>
    </source>
</evidence>
<dbReference type="EMBL" id="RYUX01000001">
    <property type="protein sequence ID" value="RYQ39784.1"/>
    <property type="molecule type" value="Genomic_DNA"/>
</dbReference>
<dbReference type="Proteomes" id="UP000292655">
    <property type="component" value="Unassembled WGS sequence"/>
</dbReference>
<name>A0AB37X7J9_9BIFI</name>
<dbReference type="Gene3D" id="3.30.2400.10">
    <property type="entry name" value="Major capsid protein gp5"/>
    <property type="match status" value="1"/>
</dbReference>
<dbReference type="InterPro" id="IPR024455">
    <property type="entry name" value="Phage_capsid"/>
</dbReference>
<protein>
    <submittedName>
        <fullName evidence="3">Major capsid protein</fullName>
    </submittedName>
</protein>
<dbReference type="SUPFAM" id="SSF56563">
    <property type="entry name" value="Major capsid protein gp5"/>
    <property type="match status" value="1"/>
</dbReference>
<dbReference type="NCBIfam" id="TIGR01554">
    <property type="entry name" value="major_cap_HK97"/>
    <property type="match status" value="1"/>
</dbReference>
<sequence>MADTSTTTLTTLIGNEAAFPNLTAVQPGEAIPTALVMDCTTVMAEIEGDEPTARIAYAGDAAASIVKEGAPIATDTPTISELVVSTQKVAVLTVVSRESYSHAGVAEMLGNGIGRGIIKKADALFFTGNPTGGKGIKGLSKMTGLADGGTLSSDLTPIIDAIATVSGNGGNPTHIIMNMASWAHLLKLKAADGRPLINPDVANSTQPQLFGLPVRINAQCPANEIYIIDRDEIISAVGDVLTDVSRERYFDSDSVGIRATFRYGFGLLHANRIAKTTISTGTE</sequence>
<proteinExistence type="predicted"/>
<gene>
    <name evidence="3" type="ORF">PG2002B_0103</name>
</gene>
<evidence type="ECO:0000259" key="2">
    <source>
        <dbReference type="Pfam" id="PF05065"/>
    </source>
</evidence>
<comment type="subcellular location">
    <subcellularLocation>
        <location evidence="1">Virion</location>
    </subcellularLocation>
</comment>
<comment type="caution">
    <text evidence="3">The sequence shown here is derived from an EMBL/GenBank/DDBJ whole genome shotgun (WGS) entry which is preliminary data.</text>
</comment>
<dbReference type="Gene3D" id="3.30.2320.10">
    <property type="entry name" value="hypothetical protein PF0899 domain"/>
    <property type="match status" value="1"/>
</dbReference>
<accession>A0AB37X7J9</accession>
<evidence type="ECO:0000313" key="3">
    <source>
        <dbReference type="EMBL" id="RYQ39784.1"/>
    </source>
</evidence>
<feature type="domain" description="Phage capsid-like C-terminal" evidence="2">
    <location>
        <begin position="37"/>
        <end position="276"/>
    </location>
</feature>
<reference evidence="3 4" key="1">
    <citation type="submission" date="2018-12" db="EMBL/GenBank/DDBJ databases">
        <title>Unveiling genomic diversity among members of the Bifidobacterium pseudolongum species, a widely distributed gut commensal of the animal kingdom.</title>
        <authorList>
            <person name="Lugli G.A."/>
            <person name="Duranti S."/>
            <person name="Albert K."/>
            <person name="Mancabelli L."/>
            <person name="Napoli S."/>
            <person name="Viappiani A."/>
            <person name="Anzalone R."/>
            <person name="Longhi G."/>
            <person name="Milani C."/>
            <person name="Turroni F."/>
            <person name="Alessandri G."/>
            <person name="Sela D.A."/>
            <person name="Van Sinderen D."/>
            <person name="Ventura M."/>
        </authorList>
    </citation>
    <scope>NUCLEOTIDE SEQUENCE [LARGE SCALE GENOMIC DNA]</scope>
    <source>
        <strain evidence="3 4">2002B</strain>
    </source>
</reference>
<dbReference type="InterPro" id="IPR054612">
    <property type="entry name" value="Phage_capsid-like_C"/>
</dbReference>
<dbReference type="RefSeq" id="WP_129873924.1">
    <property type="nucleotide sequence ID" value="NZ_RYUX01000001.1"/>
</dbReference>
<organism evidence="3 4">
    <name type="scientific">Bifidobacterium pseudolongum subsp. globosum</name>
    <dbReference type="NCBI Taxonomy" id="1690"/>
    <lineage>
        <taxon>Bacteria</taxon>
        <taxon>Bacillati</taxon>
        <taxon>Actinomycetota</taxon>
        <taxon>Actinomycetes</taxon>
        <taxon>Bifidobacteriales</taxon>
        <taxon>Bifidobacteriaceae</taxon>
        <taxon>Bifidobacterium</taxon>
    </lineage>
</organism>
<dbReference type="AlphaFoldDB" id="A0AB37X7J9"/>